<evidence type="ECO:0000313" key="3">
    <source>
        <dbReference type="EMBL" id="QBR85031.1"/>
    </source>
</evidence>
<feature type="coiled-coil region" evidence="1">
    <location>
        <begin position="51"/>
        <end position="107"/>
    </location>
</feature>
<dbReference type="Proteomes" id="UP000054761">
    <property type="component" value="Unassembled WGS sequence"/>
</dbReference>
<proteinExistence type="predicted"/>
<sequence length="108" mass="12714">MNKKTEPLINLLDADTHDNIIRLQQKLKGLKTEISVKLESLTKEHEEYKYLQQLAEEVDIAIQQIENLMNRPITDDEADTIYNNVPMEEFSKKIANRVKEISRLKEKF</sequence>
<evidence type="ECO:0000256" key="1">
    <source>
        <dbReference type="SAM" id="Coils"/>
    </source>
</evidence>
<evidence type="ECO:0000313" key="5">
    <source>
        <dbReference type="Proteomes" id="UP000295517"/>
    </source>
</evidence>
<evidence type="ECO:0008006" key="6">
    <source>
        <dbReference type="Google" id="ProtNLM"/>
    </source>
</evidence>
<organism evidence="2 4">
    <name type="scientific">Legionella israelensis</name>
    <dbReference type="NCBI Taxonomy" id="454"/>
    <lineage>
        <taxon>Bacteria</taxon>
        <taxon>Pseudomonadati</taxon>
        <taxon>Pseudomonadota</taxon>
        <taxon>Gammaproteobacteria</taxon>
        <taxon>Legionellales</taxon>
        <taxon>Legionellaceae</taxon>
        <taxon>Legionella</taxon>
    </lineage>
</organism>
<evidence type="ECO:0000313" key="2">
    <source>
        <dbReference type="EMBL" id="KTD14242.1"/>
    </source>
</evidence>
<protein>
    <recommendedName>
        <fullName evidence="6">Coiled-coil protein</fullName>
    </recommendedName>
</protein>
<reference evidence="3 5" key="2">
    <citation type="submission" date="2019-03" db="EMBL/GenBank/DDBJ databases">
        <title>Diverse conjugative elements silence natural transformation in Legionella species.</title>
        <authorList>
            <person name="Durieux I."/>
            <person name="Ginevra C."/>
            <person name="Attaiech L."/>
            <person name="Picq K."/>
            <person name="Juan P.A."/>
            <person name="Jarraud S."/>
            <person name="Charpentier X."/>
        </authorList>
    </citation>
    <scope>NUCLEOTIDE SEQUENCE [LARGE SCALE GENOMIC DNA]</scope>
    <source>
        <strain evidence="3 5">HL-0427-4011</strain>
    </source>
</reference>
<gene>
    <name evidence="3" type="ORF">E3983_12105</name>
    <name evidence="2" type="ORF">Lisr_2470</name>
</gene>
<dbReference type="Proteomes" id="UP000295517">
    <property type="component" value="Chromosome"/>
</dbReference>
<evidence type="ECO:0000313" key="4">
    <source>
        <dbReference type="Proteomes" id="UP000054761"/>
    </source>
</evidence>
<dbReference type="AlphaFoldDB" id="A0A0W0V297"/>
<name>A0A0W0V297_9GAMM</name>
<dbReference type="EMBL" id="CP038254">
    <property type="protein sequence ID" value="QBR85031.1"/>
    <property type="molecule type" value="Genomic_DNA"/>
</dbReference>
<dbReference type="RefSeq" id="WP_058502755.1">
    <property type="nucleotide sequence ID" value="NZ_CAAAJA010000013.1"/>
</dbReference>
<keyword evidence="4" id="KW-1185">Reference proteome</keyword>
<accession>A0A0W0V297</accession>
<dbReference type="OrthoDB" id="5639050at2"/>
<dbReference type="PATRIC" id="fig|454.4.peg.2700"/>
<reference evidence="2 4" key="1">
    <citation type="submission" date="2015-11" db="EMBL/GenBank/DDBJ databases">
        <title>Genomic analysis of 38 Legionella species identifies large and diverse effector repertoires.</title>
        <authorList>
            <person name="Burstein D."/>
            <person name="Amaro F."/>
            <person name="Zusman T."/>
            <person name="Lifshitz Z."/>
            <person name="Cohen O."/>
            <person name="Gilbert J.A."/>
            <person name="Pupko T."/>
            <person name="Shuman H.A."/>
            <person name="Segal G."/>
        </authorList>
    </citation>
    <scope>NUCLEOTIDE SEQUENCE [LARGE SCALE GENOMIC DNA]</scope>
    <source>
        <strain evidence="2 4">Bercovier 4</strain>
    </source>
</reference>
<keyword evidence="1" id="KW-0175">Coiled coil</keyword>
<dbReference type="EMBL" id="LNYH01000149">
    <property type="protein sequence ID" value="KTD14242.1"/>
    <property type="molecule type" value="Genomic_DNA"/>
</dbReference>